<feature type="compositionally biased region" description="Basic and acidic residues" evidence="1">
    <location>
        <begin position="2603"/>
        <end position="2620"/>
    </location>
</feature>
<feature type="region of interest" description="Disordered" evidence="1">
    <location>
        <begin position="1840"/>
        <end position="1896"/>
    </location>
</feature>
<feature type="compositionally biased region" description="Low complexity" evidence="1">
    <location>
        <begin position="688"/>
        <end position="698"/>
    </location>
</feature>
<feature type="compositionally biased region" description="Basic and acidic residues" evidence="1">
    <location>
        <begin position="1252"/>
        <end position="1272"/>
    </location>
</feature>
<feature type="compositionally biased region" description="Basic and acidic residues" evidence="1">
    <location>
        <begin position="3265"/>
        <end position="3277"/>
    </location>
</feature>
<feature type="compositionally biased region" description="Low complexity" evidence="1">
    <location>
        <begin position="2642"/>
        <end position="2652"/>
    </location>
</feature>
<feature type="compositionally biased region" description="Polar residues" evidence="1">
    <location>
        <begin position="740"/>
        <end position="756"/>
    </location>
</feature>
<feature type="compositionally biased region" description="Basic and acidic residues" evidence="1">
    <location>
        <begin position="3183"/>
        <end position="3193"/>
    </location>
</feature>
<feature type="compositionally biased region" description="Basic and acidic residues" evidence="1">
    <location>
        <begin position="1864"/>
        <end position="1896"/>
    </location>
</feature>
<dbReference type="eggNOG" id="KOG1181">
    <property type="taxonomic scope" value="Eukaryota"/>
</dbReference>
<dbReference type="PANTHER" id="PTHR35511">
    <property type="entry name" value="A-KINASE ANCHOR-LIKE PROTEIN"/>
    <property type="match status" value="1"/>
</dbReference>
<feature type="compositionally biased region" description="Acidic residues" evidence="1">
    <location>
        <begin position="3718"/>
        <end position="3731"/>
    </location>
</feature>
<feature type="compositionally biased region" description="Polar residues" evidence="1">
    <location>
        <begin position="1633"/>
        <end position="1645"/>
    </location>
</feature>
<reference evidence="3" key="1">
    <citation type="journal article" date="2010" name="Nat. Biotechnol.">
        <title>Draft genome sequence of the oilseed species Ricinus communis.</title>
        <authorList>
            <person name="Chan A.P."/>
            <person name="Crabtree J."/>
            <person name="Zhao Q."/>
            <person name="Lorenzi H."/>
            <person name="Orvis J."/>
            <person name="Puiu D."/>
            <person name="Melake-Berhan A."/>
            <person name="Jones K.M."/>
            <person name="Redman J."/>
            <person name="Chen G."/>
            <person name="Cahoon E.B."/>
            <person name="Gedil M."/>
            <person name="Stanke M."/>
            <person name="Haas B.J."/>
            <person name="Wortman J.R."/>
            <person name="Fraser-Liggett C.M."/>
            <person name="Ravel J."/>
            <person name="Rabinowicz P.D."/>
        </authorList>
    </citation>
    <scope>NUCLEOTIDE SEQUENCE [LARGE SCALE GENOMIC DNA]</scope>
    <source>
        <strain evidence="3">cv. Hale</strain>
    </source>
</reference>
<feature type="compositionally biased region" description="Basic and acidic residues" evidence="1">
    <location>
        <begin position="3352"/>
        <end position="3364"/>
    </location>
</feature>
<feature type="region of interest" description="Disordered" evidence="1">
    <location>
        <begin position="993"/>
        <end position="1012"/>
    </location>
</feature>
<feature type="region of interest" description="Disordered" evidence="1">
    <location>
        <begin position="841"/>
        <end position="929"/>
    </location>
</feature>
<evidence type="ECO:0000313" key="3">
    <source>
        <dbReference type="Proteomes" id="UP000008311"/>
    </source>
</evidence>
<feature type="region of interest" description="Disordered" evidence="1">
    <location>
        <begin position="161"/>
        <end position="212"/>
    </location>
</feature>
<feature type="compositionally biased region" description="Basic and acidic residues" evidence="1">
    <location>
        <begin position="2705"/>
        <end position="2726"/>
    </location>
</feature>
<feature type="compositionally biased region" description="Polar residues" evidence="1">
    <location>
        <begin position="2944"/>
        <end position="2955"/>
    </location>
</feature>
<dbReference type="EMBL" id="EQ973877">
    <property type="protein sequence ID" value="EEF40953.1"/>
    <property type="molecule type" value="Genomic_DNA"/>
</dbReference>
<feature type="compositionally biased region" description="Polar residues" evidence="1">
    <location>
        <begin position="1368"/>
        <end position="1386"/>
    </location>
</feature>
<feature type="compositionally biased region" description="Polar residues" evidence="1">
    <location>
        <begin position="1656"/>
        <end position="1665"/>
    </location>
</feature>
<feature type="region of interest" description="Disordered" evidence="1">
    <location>
        <begin position="3644"/>
        <end position="3747"/>
    </location>
</feature>
<feature type="region of interest" description="Disordered" evidence="1">
    <location>
        <begin position="2935"/>
        <end position="2970"/>
    </location>
</feature>
<feature type="compositionally biased region" description="Polar residues" evidence="1">
    <location>
        <begin position="483"/>
        <end position="492"/>
    </location>
</feature>
<feature type="region of interest" description="Disordered" evidence="1">
    <location>
        <begin position="1021"/>
        <end position="1062"/>
    </location>
</feature>
<feature type="region of interest" description="Disordered" evidence="1">
    <location>
        <begin position="2581"/>
        <end position="2678"/>
    </location>
</feature>
<dbReference type="PANTHER" id="PTHR35511:SF2">
    <property type="entry name" value="A-KINASE ANCHOR-LIKE PROTEIN"/>
    <property type="match status" value="1"/>
</dbReference>
<sequence length="3796" mass="423984">MYLCKCYGYRNFSVCERKKENDGPWTSAAGDNCGNCHTEEVTSDKFCSTAFFSETVEQNFQVATLDKGPTSKDELDFNENAKSIISEEVTDEQNKRNNVMHLSSEVFNEETVKSPQQSDMEADIYKGEDIEGQIIGGNNVSDISHENIEHPMDVVSAEIEAGSSSRTDVEEVVESPQLNEREAEIEKDEEVVNENNAKSCSQNPAKDFHDNGINTEQSNIEIFEKSEVTETVDGIVIEAKESHESPNIVREQGNQQNQNLAIVEPSSIGKTDEDASPIKKNEDIQDDSELVKVDEHKVISVETEVGLSSQTNDNTVDEGVGSLKCNDRGAEIAKDEVANESNSKSLSKEAVAQDPVKNFLNDDNSAEKPNAEVCEKSETAEKVDSIVTKAAETDESPDLAKEQEILQIQNLSIIEASLEEKFNEDGISMIKDEDRGNEAQVPEVQKQNEVILMDKEGIEQILQKNESKENIGLPLNVESVETKASASSQIDDTTVEDRGEQPQRKVEDVINEINTESLSHESAAEVPVQNFQNDDINTEKSNTKIFEKSETAEIVASIVTEVIQSDESNNLFEEHESLQSQRATIDEASLAEEIDEDGSSIKKDEGRENSTELKEIEMTEVVFEGEKDLEKTLQKNEYESKENIESLEVISAETEAGATSQPDDTVKEEVEKPQCKETEVEMEKDENIINSSNDKSISQVSVAADPVDNFQIDDNSAENSKPESSEKCEAARTNEIILDETNQNGEIPCDTMSSSLAKEVDNKQDEESSSVGEQESMQSDKLTSPEASILDEKDESASSPKPDEEDDNNAESEELEVQGENETLKGKEDIQVVRQKFEMEPEVYKGEDTDGQIIEGNNTSGITQESVVEEPVKISQNDENNTKKSSNRKIFEKSDTAETVDCTTTEEKQSAESFNLVKHQESRQNENLTVVETSSTEKIYEDGSSIQKDKELANIEEHNEVILKGEEDLEQTVQKNNTKENIELLLNMVSADTEAGSSSRTDDNIVEEVNGSPQCNVKEAEIEKDAVVNESNTKSRSQDPIKNFNNDDTGAEQSNTEISEKSEIAEAVHAIVTEAEESHESPNVVKEQGIQQHENLAILEASPAEKTEEVRSSIKMDDDREDDSGPAKVDEHDVISTEIEVGVLNQTDDNAVDEGVESPQCNKREVEIAKDEEVTDESHIKSLSQKSVAQDCNENFLNDDNNAEKQNTEVCERSETVDCIVTEAKQTVESPNLAKELEVLQIQNLSITEASSVEKIDEDKNSLKKDENKENETQVAEVEESSEMILEGKEDVEQILQKNEPKVGQPLNVISAETEASASSQTDDNAVEDGGERPLCNETEIQMEKVEDLTNEINIKSLSHEFVAEDPVQNSQNDDIYAEKSNTQTFEKSETAEPDNSIVTEVIQSEETNDLVKEHESLQSEKFTILEAPLEDEIYEDGSSIKKDEDEESNTELAEIEHHEVVLKGEEDLEHTLQKNEFGSNENIELLKVISAEKKTGATSQPDDNTVEEEVEKHQYKEMEEEMEKDEHIIDESNVKSISQVLVAEDPIRNFQNDDNSAEESNTESLEESDEAKTNEKISHEINQSDKIPSETISSSLAKEVESPQDECKIVLEDSVEETSKTVDHTTHEVTENNKSLDSPLQASTTREEESKQSDELTSPEASTVNEKDESGSSPKPDEENENNIESEELRVQSGNETLKAKEDLEEILGKVELGENLEQSITVLSAEIEAGTSSEVDGNPAEEIDESPQYNSKEAGMLKEKDDAEEQITDEQNFNSLSKESVEQEIVKNFQNEETNVEVSNKEIFVSMTSKTGESIALEMNQNNESPNASYPVVLIKEEEISQDKKIDPADIFPDEKKEDDESLFKSSEDDASETKLAEANENSKKEISHGEDNFALELNKKEPGELLKSSPDMISAETQTGILIENVDNIIIPKEVATVQNIEEDLEAESQKNEPGELLKSSIDVIKTETKRSMLNDKDNDVANSGDIIGLIAIQNTEETVAIEKKEDRKENIDGSKVEKIPIEKDLKPAAEICDPSKIVENESMEERSMTSEMDVEIIDKTHEVDSEEKLEGIEMSKNKEEGIKKGDIEKVERDNMAASLSEKTAKHIIMEEETTIEISPQSVGEETTLIYGDQVKEKPKMEMHEELELTSINKDSERLVLQEENIEKDQPTEPANETEDDAGEVVREKEDEDIRKQITEKSSIMEETLVFSVTAIDAEGPLEKEKEDENDTVKLKEEIKGFNSEVAEEIAARGNEVPKDTLKAKQQPESVLYPSKASEGGILPLESSEETKGFEQEDKRQLESSDPDTQEKEAITVNTKEMTLSSVDTNATQDNDLNLVEKRDHETPAEADQNEEDIEHQIQNKTFIAGNDKQIEIITGEMPLEKISDDNLIEHSVMSPTVSEVLTSGESKPIDENSANNTTANENTEVTLISSQATEPVYNEYEITTAEAVSKSQFIDTVIENTNEQAGSYQSEDLDRDLDNEQNISKQEYAEVSRTEDTGDLVGQQEFCRSKTSEDNEASNVANEVFKSMDSINADRKEAVLEEEDFAKKSEGSLKEDDAVEKAAIELEALAQNQEVETTEIKSYGYPTDENFESSEPAKKLDCTSEIMTRDLGNEIIQEMDQNKVAENSNSEYLEQNPQEPQESQQETEEKTEPKFEPEDHIEETQHGEETIKAAILTEEVHKEIEKADGGELVNQSNKEENNLKELEPVSIEDQRVDEVTESSCTSDEYLKATDSTEKTESAYSEVQETKTIGKENLNTKEEEEKEVEDAGAATALGFSNIAPKRNSEEVIKEQIVEETDGCYNKEKATIVMEATTDSNLEVQIDDKPVEKSNFPLDDSNSHAVEAEANQQDNMALGENSSNLASQLPTDDHENVQQENVAMNSADVDNMVESKRTSDVEHESKFHDMEELSTGEIRDEYEEAMKMVDKSQGDDTVASSEVGNNQTLPEEIRKEDETASLAMTCKEEEYETKVTTENSEENIVKVITTKDDSPTNSSALEITEERFLQNEKPRELEVCQLELEGKEGIPDSPNEEYEEKGGNLNEFKEESRGASETVSKFKCHDLEAATGTEVTNGQTPTEEQYQKESCASPSKEQELGSATTVEKTEESIKGEEFLEDETKKEEVCLQKEESREHQASELELNSPNEEQKEARATSVEIEDKKDDSESISESNSEGRKEPKESETCSVQTNPVEKPQEQNQTPFSGTVSKEQEDETLVITESIEEKRQEMESMEETCLQKEEPRELEISLLQLQRDKTVQQERQTELYEREDEGIDGTQEEIKEVSELLPEPSSEEITAVAKYDFTSYHPLPTKISEERSQTSSAGLLSEVQEHGISTTAASIEEKKIGEPRELKSSQVESIDNDAQEKSLEEVHKAEDGIPNEPLKLQPEHENKERDAATTDLMAEENQSKRTTAATEFMHTEVTEEQIKEEKADTKNCHAITVDEAATKESCQEKKLKDEESLGDQELAKDVANEVLSKKMEKTNASGTTEEQISTEKGTVENLHQTFIENDTIKEHFPEEIGEHAEEAGRKLNNENWVNETITGDGKKESVTATEKELGVETSQKEITAILVEAAVSNPGIHQEKKTCDEISEYQKSREAEPERMISTFKKDVPQMLQETMEVTEVSAYAKSADSEAKRHEEEHGAECIVDEKAIEETMSKDSAKISLFDMMQRSTRERQATAELHGEKSKEERQTEETEKAKSDEEVEVETEEHEEEDEHKKNDSGSDAPVMVEASRDIDIKVGHKKSHNILSGVGSKVKHSIIKVKKAITGKSSHPKQQSPK</sequence>
<feature type="region of interest" description="Disordered" evidence="1">
    <location>
        <begin position="633"/>
        <end position="829"/>
    </location>
</feature>
<feature type="compositionally biased region" description="Acidic residues" evidence="1">
    <location>
        <begin position="1556"/>
        <end position="1570"/>
    </location>
</feature>
<gene>
    <name evidence="2" type="ORF">RCOM_1064240</name>
</gene>
<feature type="region of interest" description="Disordered" evidence="1">
    <location>
        <begin position="1494"/>
        <end position="1698"/>
    </location>
</feature>
<feature type="compositionally biased region" description="Basic and acidic residues" evidence="1">
    <location>
        <begin position="1599"/>
        <end position="1632"/>
    </location>
</feature>
<feature type="region of interest" description="Disordered" evidence="1">
    <location>
        <begin position="2167"/>
        <end position="2196"/>
    </location>
</feature>
<dbReference type="STRING" id="3988.B9S644"/>
<feature type="region of interest" description="Disordered" evidence="1">
    <location>
        <begin position="2693"/>
        <end position="2782"/>
    </location>
</feature>
<feature type="region of interest" description="Disordered" evidence="1">
    <location>
        <begin position="2405"/>
        <end position="2431"/>
    </location>
</feature>
<feature type="compositionally biased region" description="Polar residues" evidence="1">
    <location>
        <begin position="3079"/>
        <end position="3112"/>
    </location>
</feature>
<feature type="compositionally biased region" description="Basic and acidic residues" evidence="1">
    <location>
        <begin position="3375"/>
        <end position="3388"/>
    </location>
</feature>
<feature type="compositionally biased region" description="Polar residues" evidence="1">
    <location>
        <begin position="1585"/>
        <end position="1597"/>
    </location>
</feature>
<evidence type="ECO:0000256" key="1">
    <source>
        <dbReference type="SAM" id="MobiDB-lite"/>
    </source>
</evidence>
<organism evidence="2 3">
    <name type="scientific">Ricinus communis</name>
    <name type="common">Castor bean</name>
    <dbReference type="NCBI Taxonomy" id="3988"/>
    <lineage>
        <taxon>Eukaryota</taxon>
        <taxon>Viridiplantae</taxon>
        <taxon>Streptophyta</taxon>
        <taxon>Embryophyta</taxon>
        <taxon>Tracheophyta</taxon>
        <taxon>Spermatophyta</taxon>
        <taxon>Magnoliopsida</taxon>
        <taxon>eudicotyledons</taxon>
        <taxon>Gunneridae</taxon>
        <taxon>Pentapetalae</taxon>
        <taxon>rosids</taxon>
        <taxon>fabids</taxon>
        <taxon>Malpighiales</taxon>
        <taxon>Euphorbiaceae</taxon>
        <taxon>Acalyphoideae</taxon>
        <taxon>Acalypheae</taxon>
        <taxon>Ricinus</taxon>
    </lineage>
</organism>
<feature type="region of interest" description="Disordered" evidence="1">
    <location>
        <begin position="335"/>
        <end position="380"/>
    </location>
</feature>
<feature type="compositionally biased region" description="Basic and acidic residues" evidence="1">
    <location>
        <begin position="720"/>
        <end position="732"/>
    </location>
</feature>
<feature type="region of interest" description="Disordered" evidence="1">
    <location>
        <begin position="1364"/>
        <end position="1396"/>
    </location>
</feature>
<proteinExistence type="predicted"/>
<feature type="compositionally biased region" description="Basic and acidic residues" evidence="1">
    <location>
        <begin position="365"/>
        <end position="380"/>
    </location>
</feature>
<feature type="region of interest" description="Disordered" evidence="1">
    <location>
        <begin position="3265"/>
        <end position="3287"/>
    </location>
</feature>
<feature type="compositionally biased region" description="Polar residues" evidence="1">
    <location>
        <begin position="769"/>
        <end position="786"/>
    </location>
</feature>
<feature type="compositionally biased region" description="Polar residues" evidence="1">
    <location>
        <begin position="2632"/>
        <end position="2641"/>
    </location>
</feature>
<feature type="compositionally biased region" description="Basic and acidic residues" evidence="1">
    <location>
        <begin position="2187"/>
        <end position="2196"/>
    </location>
</feature>
<feature type="region of interest" description="Disordered" evidence="1">
    <location>
        <begin position="1732"/>
        <end position="1766"/>
    </location>
</feature>
<feature type="region of interest" description="Disordered" evidence="1">
    <location>
        <begin position="1248"/>
        <end position="1282"/>
    </location>
</feature>
<feature type="compositionally biased region" description="Polar residues" evidence="1">
    <location>
        <begin position="2856"/>
        <end position="2876"/>
    </location>
</feature>
<feature type="region of interest" description="Disordered" evidence="1">
    <location>
        <begin position="3030"/>
        <end position="3225"/>
    </location>
</feature>
<accession>B9S644</accession>
<name>B9S644_RICCO</name>
<feature type="compositionally biased region" description="Basic and acidic residues" evidence="1">
    <location>
        <begin position="3113"/>
        <end position="3147"/>
    </location>
</feature>
<dbReference type="Proteomes" id="UP000008311">
    <property type="component" value="Unassembled WGS sequence"/>
</dbReference>
<feature type="compositionally biased region" description="Basic and acidic residues" evidence="1">
    <location>
        <begin position="664"/>
        <end position="687"/>
    </location>
</feature>
<feature type="compositionally biased region" description="Low complexity" evidence="1">
    <location>
        <begin position="1311"/>
        <end position="1320"/>
    </location>
</feature>
<feature type="compositionally biased region" description="Basic and acidic residues" evidence="1">
    <location>
        <begin position="2899"/>
        <end position="2917"/>
    </location>
</feature>
<feature type="region of interest" description="Disordered" evidence="1">
    <location>
        <begin position="243"/>
        <end position="289"/>
    </location>
</feature>
<feature type="region of interest" description="Disordered" evidence="1">
    <location>
        <begin position="1096"/>
        <end position="1133"/>
    </location>
</feature>
<feature type="compositionally biased region" description="Basic and acidic residues" evidence="1">
    <location>
        <begin position="3156"/>
        <end position="3175"/>
    </location>
</feature>
<feature type="compositionally biased region" description="Polar residues" evidence="1">
    <location>
        <begin position="1029"/>
        <end position="1057"/>
    </location>
</feature>
<feature type="compositionally biased region" description="Basic and acidic residues" evidence="1">
    <location>
        <begin position="3398"/>
        <end position="3409"/>
    </location>
</feature>
<feature type="compositionally biased region" description="Basic and acidic residues" evidence="1">
    <location>
        <begin position="2755"/>
        <end position="2770"/>
    </location>
</feature>
<feature type="compositionally biased region" description="Acidic residues" evidence="1">
    <location>
        <begin position="803"/>
        <end position="819"/>
    </location>
</feature>
<feature type="compositionally biased region" description="Basic and acidic residues" evidence="1">
    <location>
        <begin position="2655"/>
        <end position="2678"/>
    </location>
</feature>
<feature type="region of interest" description="Disordered" evidence="1">
    <location>
        <begin position="483"/>
        <end position="505"/>
    </location>
</feature>
<dbReference type="InParanoid" id="B9S644"/>
<feature type="compositionally biased region" description="Polar residues" evidence="1">
    <location>
        <begin position="2319"/>
        <end position="2339"/>
    </location>
</feature>
<evidence type="ECO:0000313" key="2">
    <source>
        <dbReference type="EMBL" id="EEF40953.1"/>
    </source>
</evidence>
<feature type="compositionally biased region" description="Basic and acidic residues" evidence="1">
    <location>
        <begin position="2292"/>
        <end position="2317"/>
    </location>
</feature>
<feature type="compositionally biased region" description="Basic and acidic residues" evidence="1">
    <location>
        <begin position="1571"/>
        <end position="1584"/>
    </location>
</feature>
<feature type="region of interest" description="Disordered" evidence="1">
    <location>
        <begin position="3341"/>
        <end position="3410"/>
    </location>
</feature>
<feature type="compositionally biased region" description="Low complexity" evidence="1">
    <location>
        <begin position="2419"/>
        <end position="2431"/>
    </location>
</feature>
<feature type="region of interest" description="Disordered" evidence="1">
    <location>
        <begin position="2254"/>
        <end position="2364"/>
    </location>
</feature>
<feature type="region of interest" description="Disordered" evidence="1">
    <location>
        <begin position="1297"/>
        <end position="1333"/>
    </location>
</feature>
<feature type="compositionally biased region" description="Basic and acidic residues" evidence="1">
    <location>
        <begin position="633"/>
        <end position="644"/>
    </location>
</feature>
<feature type="compositionally biased region" description="Acidic residues" evidence="1">
    <location>
        <begin position="3278"/>
        <end position="3287"/>
    </location>
</feature>
<feature type="region of interest" description="Disordered" evidence="1">
    <location>
        <begin position="2827"/>
        <end position="2922"/>
    </location>
</feature>
<feature type="compositionally biased region" description="Polar residues" evidence="1">
    <location>
        <begin position="855"/>
        <end position="866"/>
    </location>
</feature>
<feature type="compositionally biased region" description="Polar residues" evidence="1">
    <location>
        <begin position="3194"/>
        <end position="3218"/>
    </location>
</feature>
<feature type="compositionally biased region" description="Basic and acidic residues" evidence="1">
    <location>
        <begin position="270"/>
        <end position="289"/>
    </location>
</feature>
<feature type="compositionally biased region" description="Basic and acidic residues" evidence="1">
    <location>
        <begin position="1525"/>
        <end position="1534"/>
    </location>
</feature>
<feature type="region of interest" description="Disordered" evidence="1">
    <location>
        <begin position="3539"/>
        <end position="3562"/>
    </location>
</feature>
<feature type="compositionally biased region" description="Basic and acidic residues" evidence="1">
    <location>
        <begin position="495"/>
        <end position="505"/>
    </location>
</feature>
<feature type="compositionally biased region" description="Basic and acidic residues" evidence="1">
    <location>
        <begin position="2342"/>
        <end position="2351"/>
    </location>
</feature>
<dbReference type="FunCoup" id="B9S644">
    <property type="interactions" value="29"/>
</dbReference>
<protein>
    <submittedName>
        <fullName evidence="2">Microtubule-associated protein futsch, putative</fullName>
    </submittedName>
</protein>
<feature type="compositionally biased region" description="Basic and acidic residues" evidence="1">
    <location>
        <begin position="3645"/>
        <end position="3676"/>
    </location>
</feature>
<feature type="compositionally biased region" description="Basic and acidic residues" evidence="1">
    <location>
        <begin position="3687"/>
        <end position="3717"/>
    </location>
</feature>
<feature type="compositionally biased region" description="Basic and acidic residues" evidence="1">
    <location>
        <begin position="1840"/>
        <end position="1858"/>
    </location>
</feature>
<keyword evidence="3" id="KW-1185">Reference proteome</keyword>
<feature type="compositionally biased region" description="Basic and acidic residues" evidence="1">
    <location>
        <begin position="2736"/>
        <end position="2748"/>
    </location>
</feature>
<feature type="compositionally biased region" description="Polar residues" evidence="1">
    <location>
        <begin position="193"/>
        <end position="204"/>
    </location>
</feature>
<feature type="compositionally biased region" description="Basic and acidic residues" evidence="1">
    <location>
        <begin position="1103"/>
        <end position="1133"/>
    </location>
</feature>
<feature type="compositionally biased region" description="Basic and acidic residues" evidence="1">
    <location>
        <begin position="1646"/>
        <end position="1655"/>
    </location>
</feature>